<evidence type="ECO:0000313" key="1">
    <source>
        <dbReference type="EMBL" id="KAK7489414.1"/>
    </source>
</evidence>
<gene>
    <name evidence="1" type="ORF">BaRGS_00019358</name>
</gene>
<comment type="caution">
    <text evidence="1">The sequence shown here is derived from an EMBL/GenBank/DDBJ whole genome shotgun (WGS) entry which is preliminary data.</text>
</comment>
<reference evidence="1 2" key="1">
    <citation type="journal article" date="2023" name="Sci. Data">
        <title>Genome assembly of the Korean intertidal mud-creeper Batillaria attramentaria.</title>
        <authorList>
            <person name="Patra A.K."/>
            <person name="Ho P.T."/>
            <person name="Jun S."/>
            <person name="Lee S.J."/>
            <person name="Kim Y."/>
            <person name="Won Y.J."/>
        </authorList>
    </citation>
    <scope>NUCLEOTIDE SEQUENCE [LARGE SCALE GENOMIC DNA]</scope>
    <source>
        <strain evidence="1">Wonlab-2016</strain>
    </source>
</reference>
<dbReference type="AlphaFoldDB" id="A0ABD0KR48"/>
<dbReference type="EMBL" id="JACVVK020000138">
    <property type="protein sequence ID" value="KAK7489414.1"/>
    <property type="molecule type" value="Genomic_DNA"/>
</dbReference>
<name>A0ABD0KR48_9CAEN</name>
<feature type="non-terminal residue" evidence="1">
    <location>
        <position position="63"/>
    </location>
</feature>
<proteinExistence type="predicted"/>
<organism evidence="1 2">
    <name type="scientific">Batillaria attramentaria</name>
    <dbReference type="NCBI Taxonomy" id="370345"/>
    <lineage>
        <taxon>Eukaryota</taxon>
        <taxon>Metazoa</taxon>
        <taxon>Spiralia</taxon>
        <taxon>Lophotrochozoa</taxon>
        <taxon>Mollusca</taxon>
        <taxon>Gastropoda</taxon>
        <taxon>Caenogastropoda</taxon>
        <taxon>Sorbeoconcha</taxon>
        <taxon>Cerithioidea</taxon>
        <taxon>Batillariidae</taxon>
        <taxon>Batillaria</taxon>
    </lineage>
</organism>
<dbReference type="Proteomes" id="UP001519460">
    <property type="component" value="Unassembled WGS sequence"/>
</dbReference>
<sequence length="63" mass="6819">MVLIKYSSILTLHASTKANISFHGCEPYECAPRDKHANKTCRTMQSCMQQSGESQGAGGGIED</sequence>
<protein>
    <submittedName>
        <fullName evidence="1">Uncharacterized protein</fullName>
    </submittedName>
</protein>
<keyword evidence="2" id="KW-1185">Reference proteome</keyword>
<accession>A0ABD0KR48</accession>
<evidence type="ECO:0000313" key="2">
    <source>
        <dbReference type="Proteomes" id="UP001519460"/>
    </source>
</evidence>